<dbReference type="RefSeq" id="WP_213944435.1">
    <property type="nucleotide sequence ID" value="NZ_JAHBGI010000008.1"/>
</dbReference>
<keyword evidence="2" id="KW-0732">Signal</keyword>
<organism evidence="3 4">
    <name type="scientific">Litoribacter ruber</name>
    <dbReference type="NCBI Taxonomy" id="702568"/>
    <lineage>
        <taxon>Bacteria</taxon>
        <taxon>Pseudomonadati</taxon>
        <taxon>Bacteroidota</taxon>
        <taxon>Cytophagia</taxon>
        <taxon>Cytophagales</taxon>
        <taxon>Cyclobacteriaceae</taxon>
        <taxon>Litoribacter</taxon>
    </lineage>
</organism>
<protein>
    <submittedName>
        <fullName evidence="3">Uncharacterized protein</fullName>
    </submittedName>
</protein>
<sequence>MVVQNNISVFWQKVFTLSAVFCTALAVTSMAQSHEGDRNMPEPRVEEHFGMESPEAIQEYNTPRVSERVNPVKEKQSTPRASNNIYKQGGEKDVRKDNVSTLSFNLFLYIVDKFKEND</sequence>
<feature type="chain" id="PRO_5043046744" evidence="2">
    <location>
        <begin position="27"/>
        <end position="118"/>
    </location>
</feature>
<accession>A0AAP2CFE3</accession>
<evidence type="ECO:0000256" key="2">
    <source>
        <dbReference type="SAM" id="SignalP"/>
    </source>
</evidence>
<dbReference type="Proteomes" id="UP001319104">
    <property type="component" value="Unassembled WGS sequence"/>
</dbReference>
<dbReference type="EMBL" id="JAHCMY010000002">
    <property type="protein sequence ID" value="MBS9523548.1"/>
    <property type="molecule type" value="Genomic_DNA"/>
</dbReference>
<keyword evidence="4" id="KW-1185">Reference proteome</keyword>
<name>A0AAP2CFE3_9BACT</name>
<proteinExistence type="predicted"/>
<gene>
    <name evidence="3" type="ORF">KI659_05885</name>
</gene>
<feature type="region of interest" description="Disordered" evidence="1">
    <location>
        <begin position="66"/>
        <end position="92"/>
    </location>
</feature>
<evidence type="ECO:0000313" key="3">
    <source>
        <dbReference type="EMBL" id="MBS9523548.1"/>
    </source>
</evidence>
<dbReference type="AlphaFoldDB" id="A0AAP2CFE3"/>
<feature type="compositionally biased region" description="Basic and acidic residues" evidence="1">
    <location>
        <begin position="66"/>
        <end position="77"/>
    </location>
</feature>
<evidence type="ECO:0000313" key="4">
    <source>
        <dbReference type="Proteomes" id="UP001319104"/>
    </source>
</evidence>
<feature type="signal peptide" evidence="2">
    <location>
        <begin position="1"/>
        <end position="26"/>
    </location>
</feature>
<comment type="caution">
    <text evidence="3">The sequence shown here is derived from an EMBL/GenBank/DDBJ whole genome shotgun (WGS) entry which is preliminary data.</text>
</comment>
<reference evidence="3 4" key="1">
    <citation type="submission" date="2021-05" db="EMBL/GenBank/DDBJ databases">
        <authorList>
            <person name="Zhang Z.D."/>
            <person name="Osman G."/>
        </authorList>
    </citation>
    <scope>NUCLEOTIDE SEQUENCE [LARGE SCALE GENOMIC DNA]</scope>
    <source>
        <strain evidence="3 4">KCTC 32217</strain>
    </source>
</reference>
<evidence type="ECO:0000256" key="1">
    <source>
        <dbReference type="SAM" id="MobiDB-lite"/>
    </source>
</evidence>